<dbReference type="Proteomes" id="UP000653002">
    <property type="component" value="Unassembled WGS sequence"/>
</dbReference>
<dbReference type="AlphaFoldDB" id="A0A8I0HEY8"/>
<sequence length="76" mass="8163">MEILENLQDANEIAPRAAAEAPSDTPLPETSEIVHDVQETAPVLTAPPDPSMSIAAMRAFGYMDADMLPLSKERAL</sequence>
<proteinExistence type="predicted"/>
<feature type="non-terminal residue" evidence="1">
    <location>
        <position position="76"/>
    </location>
</feature>
<organism evidence="1 2">
    <name type="scientific">Xanthomonas citri pv. citri</name>
    <dbReference type="NCBI Taxonomy" id="611301"/>
    <lineage>
        <taxon>Bacteria</taxon>
        <taxon>Pseudomonadati</taxon>
        <taxon>Pseudomonadota</taxon>
        <taxon>Gammaproteobacteria</taxon>
        <taxon>Lysobacterales</taxon>
        <taxon>Lysobacteraceae</taxon>
        <taxon>Xanthomonas</taxon>
    </lineage>
</organism>
<evidence type="ECO:0000313" key="1">
    <source>
        <dbReference type="EMBL" id="MBD4339811.1"/>
    </source>
</evidence>
<evidence type="ECO:0000313" key="2">
    <source>
        <dbReference type="Proteomes" id="UP000653002"/>
    </source>
</evidence>
<protein>
    <submittedName>
        <fullName evidence="1">Uncharacterized protein</fullName>
    </submittedName>
</protein>
<gene>
    <name evidence="1" type="ORF">GUH15_27925</name>
</gene>
<name>A0A8I0HEY8_XANCI</name>
<comment type="caution">
    <text evidence="1">The sequence shown here is derived from an EMBL/GenBank/DDBJ whole genome shotgun (WGS) entry which is preliminary data.</text>
</comment>
<dbReference type="EMBL" id="JAABFR010002372">
    <property type="protein sequence ID" value="MBD4339811.1"/>
    <property type="molecule type" value="Genomic_DNA"/>
</dbReference>
<reference evidence="1" key="1">
    <citation type="submission" date="2020-01" db="EMBL/GenBank/DDBJ databases">
        <authorList>
            <person name="Richard D."/>
        </authorList>
    </citation>
    <scope>NUCLEOTIDE SEQUENCE</scope>
    <source>
        <strain evidence="1">JP541</strain>
    </source>
</reference>
<accession>A0A8I0HEY8</accession>